<reference evidence="1 2" key="1">
    <citation type="submission" date="2012-04" db="EMBL/GenBank/DDBJ databases">
        <authorList>
            <person name="Genoscope - CEA"/>
        </authorList>
    </citation>
    <scope>NUCLEOTIDE SEQUENCE [LARGE SCALE GENOMIC DNA]</scope>
    <source>
        <strain evidence="1 2">9809</strain>
    </source>
</reference>
<dbReference type="Proteomes" id="UP000004775">
    <property type="component" value="Unassembled WGS sequence"/>
</dbReference>
<organism evidence="1 2">
    <name type="scientific">Microcystis aeruginosa PCC 9809</name>
    <dbReference type="NCBI Taxonomy" id="1160285"/>
    <lineage>
        <taxon>Bacteria</taxon>
        <taxon>Bacillati</taxon>
        <taxon>Cyanobacteriota</taxon>
        <taxon>Cyanophyceae</taxon>
        <taxon>Oscillatoriophycideae</taxon>
        <taxon>Chroococcales</taxon>
        <taxon>Microcystaceae</taxon>
        <taxon>Microcystis</taxon>
    </lineage>
</organism>
<dbReference type="InterPro" id="IPR011050">
    <property type="entry name" value="Pectin_lyase_fold/virulence"/>
</dbReference>
<comment type="caution">
    <text evidence="1">The sequence shown here is derived from an EMBL/GenBank/DDBJ whole genome shotgun (WGS) entry which is preliminary data.</text>
</comment>
<evidence type="ECO:0000313" key="1">
    <source>
        <dbReference type="EMBL" id="CCI26266.1"/>
    </source>
</evidence>
<name>I4HW42_MICAE</name>
<accession>I4HW42</accession>
<dbReference type="AlphaFoldDB" id="I4HW42"/>
<sequence length="87" mass="8933">MYHIVTGSSTNNTAILDGFTITKGNANGTTGNQGNGGGVYVSGASPTLRNITFRDNNGTNGGALYNESGSNPVLIDKLNGFYFGSPI</sequence>
<evidence type="ECO:0000313" key="2">
    <source>
        <dbReference type="Proteomes" id="UP000004775"/>
    </source>
</evidence>
<gene>
    <name evidence="1" type="ORF">MICAH_3850001</name>
</gene>
<dbReference type="EMBL" id="CAIO01000318">
    <property type="protein sequence ID" value="CCI26266.1"/>
    <property type="molecule type" value="Genomic_DNA"/>
</dbReference>
<evidence type="ECO:0008006" key="3">
    <source>
        <dbReference type="Google" id="ProtNLM"/>
    </source>
</evidence>
<protein>
    <recommendedName>
        <fullName evidence="3">Polymorphic outer membrane protein</fullName>
    </recommendedName>
</protein>
<proteinExistence type="predicted"/>
<dbReference type="HOGENOM" id="CLU_2479848_0_0_3"/>
<dbReference type="SUPFAM" id="SSF51126">
    <property type="entry name" value="Pectin lyase-like"/>
    <property type="match status" value="1"/>
</dbReference>